<protein>
    <recommendedName>
        <fullName evidence="8">Protein kinase domain-containing protein</fullName>
    </recommendedName>
</protein>
<evidence type="ECO:0000313" key="9">
    <source>
        <dbReference type="EMBL" id="KAK7293101.1"/>
    </source>
</evidence>
<evidence type="ECO:0000259" key="8">
    <source>
        <dbReference type="PROSITE" id="PS50011"/>
    </source>
</evidence>
<keyword evidence="7" id="KW-1015">Disulfide bond</keyword>
<keyword evidence="10" id="KW-1185">Reference proteome</keyword>
<dbReference type="SUPFAM" id="SSF56112">
    <property type="entry name" value="Protein kinase-like (PK-like)"/>
    <property type="match status" value="1"/>
</dbReference>
<dbReference type="GO" id="GO:0005886">
    <property type="term" value="C:plasma membrane"/>
    <property type="evidence" value="ECO:0007669"/>
    <property type="project" value="TreeGrafter"/>
</dbReference>
<dbReference type="InterPro" id="IPR011009">
    <property type="entry name" value="Kinase-like_dom_sf"/>
</dbReference>
<dbReference type="PANTHER" id="PTHR27002:SF1082">
    <property type="entry name" value="OS06G0693000 PROTEIN"/>
    <property type="match status" value="1"/>
</dbReference>
<evidence type="ECO:0000256" key="4">
    <source>
        <dbReference type="ARBA" id="ARBA00022741"/>
    </source>
</evidence>
<name>A0AAN9J7V4_CLITE</name>
<organism evidence="9 10">
    <name type="scientific">Clitoria ternatea</name>
    <name type="common">Butterfly pea</name>
    <dbReference type="NCBI Taxonomy" id="43366"/>
    <lineage>
        <taxon>Eukaryota</taxon>
        <taxon>Viridiplantae</taxon>
        <taxon>Streptophyta</taxon>
        <taxon>Embryophyta</taxon>
        <taxon>Tracheophyta</taxon>
        <taxon>Spermatophyta</taxon>
        <taxon>Magnoliopsida</taxon>
        <taxon>eudicotyledons</taxon>
        <taxon>Gunneridae</taxon>
        <taxon>Pentapetalae</taxon>
        <taxon>rosids</taxon>
        <taxon>fabids</taxon>
        <taxon>Fabales</taxon>
        <taxon>Fabaceae</taxon>
        <taxon>Papilionoideae</taxon>
        <taxon>50 kb inversion clade</taxon>
        <taxon>NPAAA clade</taxon>
        <taxon>indigoferoid/millettioid clade</taxon>
        <taxon>Phaseoleae</taxon>
        <taxon>Clitoria</taxon>
    </lineage>
</organism>
<keyword evidence="4" id="KW-0547">Nucleotide-binding</keyword>
<dbReference type="CDD" id="cd01098">
    <property type="entry name" value="PAN_AP_plant"/>
    <property type="match status" value="1"/>
</dbReference>
<evidence type="ECO:0000256" key="2">
    <source>
        <dbReference type="ARBA" id="ARBA00022679"/>
    </source>
</evidence>
<dbReference type="InterPro" id="IPR020635">
    <property type="entry name" value="Tyr_kinase_cat_dom"/>
</dbReference>
<dbReference type="Pfam" id="PF08276">
    <property type="entry name" value="PAN_2"/>
    <property type="match status" value="1"/>
</dbReference>
<keyword evidence="5" id="KW-0418">Kinase</keyword>
<keyword evidence="2" id="KW-0808">Transferase</keyword>
<dbReference type="GO" id="GO:0004713">
    <property type="term" value="F:protein tyrosine kinase activity"/>
    <property type="evidence" value="ECO:0007669"/>
    <property type="project" value="InterPro"/>
</dbReference>
<evidence type="ECO:0000256" key="7">
    <source>
        <dbReference type="ARBA" id="ARBA00023157"/>
    </source>
</evidence>
<dbReference type="PROSITE" id="PS50011">
    <property type="entry name" value="PROTEIN_KINASE_DOM"/>
    <property type="match status" value="1"/>
</dbReference>
<keyword evidence="1" id="KW-0723">Serine/threonine-protein kinase</keyword>
<proteinExistence type="predicted"/>
<dbReference type="Pfam" id="PF00954">
    <property type="entry name" value="S_locus_glycop"/>
    <property type="match status" value="1"/>
</dbReference>
<evidence type="ECO:0000256" key="5">
    <source>
        <dbReference type="ARBA" id="ARBA00022777"/>
    </source>
</evidence>
<dbReference type="Gene3D" id="1.10.510.10">
    <property type="entry name" value="Transferase(Phosphotransferase) domain 1"/>
    <property type="match status" value="1"/>
</dbReference>
<feature type="domain" description="Protein kinase" evidence="8">
    <location>
        <begin position="30"/>
        <end position="403"/>
    </location>
</feature>
<reference evidence="9 10" key="1">
    <citation type="submission" date="2024-01" db="EMBL/GenBank/DDBJ databases">
        <title>The genomes of 5 underutilized Papilionoideae crops provide insights into root nodulation and disease resistance.</title>
        <authorList>
            <person name="Yuan L."/>
        </authorList>
    </citation>
    <scope>NUCLEOTIDE SEQUENCE [LARGE SCALE GENOMIC DNA]</scope>
    <source>
        <strain evidence="9">LY-2023</strain>
        <tissue evidence="9">Leaf</tissue>
    </source>
</reference>
<dbReference type="Pfam" id="PF07714">
    <property type="entry name" value="PK_Tyr_Ser-Thr"/>
    <property type="match status" value="1"/>
</dbReference>
<keyword evidence="6" id="KW-0067">ATP-binding</keyword>
<evidence type="ECO:0000256" key="1">
    <source>
        <dbReference type="ARBA" id="ARBA00022527"/>
    </source>
</evidence>
<dbReference type="SMART" id="SM00219">
    <property type="entry name" value="TyrKc"/>
    <property type="match status" value="1"/>
</dbReference>
<dbReference type="InterPro" id="IPR000858">
    <property type="entry name" value="S_locus_glycoprot_dom"/>
</dbReference>
<dbReference type="InterPro" id="IPR001245">
    <property type="entry name" value="Ser-Thr/Tyr_kinase_cat_dom"/>
</dbReference>
<dbReference type="GO" id="GO:0048544">
    <property type="term" value="P:recognition of pollen"/>
    <property type="evidence" value="ECO:0007669"/>
    <property type="project" value="InterPro"/>
</dbReference>
<sequence>MKLDHTGAVVRGMVRSFLGYQTCQPSFLMVFTFKNDGSGNVDVFYTADDLGLIILILNSQGQLQQHNWDDEKRQWQVMGTTKKSDCDVYAICAAFAISNSQSSPICSCLKGFEPKNQQEWIQQNWTGGCVRRTPFSCETANKQNKSVDSTKQDGFLKLQTVKVPDFAEASSITQDQRNSQCLENCSCVAYSYDATIGSQTSEEDTSGSIIEELSEAKLQELLLFKFEKLATATNNFSSSNKLGQGGFGPVYKGELQNDEELNPKISDFGMARIFGGREDQANTQRVVGTYGYMSPEYAMQGVSSEKSDVFGFGVLLLEIISGRRNSSFYDSENAWLQWCEDNIVTLIDSGIYDTNLHESILRCIHIGLLCIQEFAADRPTMATVISMLNSEITNLLPPRQPAFIMRQNMLNSVSSDQSLRLYSINTVSITDIHGR</sequence>
<dbReference type="GO" id="GO:0005524">
    <property type="term" value="F:ATP binding"/>
    <property type="evidence" value="ECO:0007669"/>
    <property type="project" value="UniProtKB-KW"/>
</dbReference>
<dbReference type="EMBL" id="JAYKXN010000004">
    <property type="protein sequence ID" value="KAK7293101.1"/>
    <property type="molecule type" value="Genomic_DNA"/>
</dbReference>
<evidence type="ECO:0000256" key="6">
    <source>
        <dbReference type="ARBA" id="ARBA00022840"/>
    </source>
</evidence>
<dbReference type="AlphaFoldDB" id="A0AAN9J7V4"/>
<accession>A0AAN9J7V4</accession>
<keyword evidence="3" id="KW-0732">Signal</keyword>
<evidence type="ECO:0000313" key="10">
    <source>
        <dbReference type="Proteomes" id="UP001359559"/>
    </source>
</evidence>
<dbReference type="GO" id="GO:0004674">
    <property type="term" value="F:protein serine/threonine kinase activity"/>
    <property type="evidence" value="ECO:0007669"/>
    <property type="project" value="UniProtKB-KW"/>
</dbReference>
<dbReference type="InterPro" id="IPR003609">
    <property type="entry name" value="Pan_app"/>
</dbReference>
<gene>
    <name evidence="9" type="ORF">RJT34_15962</name>
</gene>
<dbReference type="Proteomes" id="UP001359559">
    <property type="component" value="Unassembled WGS sequence"/>
</dbReference>
<comment type="caution">
    <text evidence="9">The sequence shown here is derived from an EMBL/GenBank/DDBJ whole genome shotgun (WGS) entry which is preliminary data.</text>
</comment>
<dbReference type="PANTHER" id="PTHR27002">
    <property type="entry name" value="RECEPTOR-LIKE SERINE/THREONINE-PROTEIN KINASE SD1-8"/>
    <property type="match status" value="1"/>
</dbReference>
<evidence type="ECO:0000256" key="3">
    <source>
        <dbReference type="ARBA" id="ARBA00022729"/>
    </source>
</evidence>
<dbReference type="InterPro" id="IPR000719">
    <property type="entry name" value="Prot_kinase_dom"/>
</dbReference>